<dbReference type="Proteomes" id="UP000286415">
    <property type="component" value="Unassembled WGS sequence"/>
</dbReference>
<reference evidence="1 2" key="2">
    <citation type="journal article" date="2021" name="Genomics">
        <title>High-quality reference genome for Clonorchis sinensis.</title>
        <authorList>
            <person name="Young N.D."/>
            <person name="Stroehlein A.J."/>
            <person name="Kinkar L."/>
            <person name="Wang T."/>
            <person name="Sohn W.M."/>
            <person name="Chang B.C.H."/>
            <person name="Kaur P."/>
            <person name="Weisz D."/>
            <person name="Dudchenko O."/>
            <person name="Aiden E.L."/>
            <person name="Korhonen P.K."/>
            <person name="Gasser R.B."/>
        </authorList>
    </citation>
    <scope>NUCLEOTIDE SEQUENCE [LARGE SCALE GENOMIC DNA]</scope>
    <source>
        <strain evidence="1">Cs-k2</strain>
    </source>
</reference>
<feature type="non-terminal residue" evidence="1">
    <location>
        <position position="1"/>
    </location>
</feature>
<evidence type="ECO:0000313" key="1">
    <source>
        <dbReference type="EMBL" id="KAG5441807.1"/>
    </source>
</evidence>
<organism evidence="1 2">
    <name type="scientific">Clonorchis sinensis</name>
    <name type="common">Chinese liver fluke</name>
    <dbReference type="NCBI Taxonomy" id="79923"/>
    <lineage>
        <taxon>Eukaryota</taxon>
        <taxon>Metazoa</taxon>
        <taxon>Spiralia</taxon>
        <taxon>Lophotrochozoa</taxon>
        <taxon>Platyhelminthes</taxon>
        <taxon>Trematoda</taxon>
        <taxon>Digenea</taxon>
        <taxon>Opisthorchiida</taxon>
        <taxon>Opisthorchiata</taxon>
        <taxon>Opisthorchiidae</taxon>
        <taxon>Clonorchis</taxon>
    </lineage>
</organism>
<reference evidence="1 2" key="1">
    <citation type="journal article" date="2018" name="Biotechnol. Adv.">
        <title>Improved genomic resources and new bioinformatic workflow for the carcinogenic parasite Clonorchis sinensis: Biotechnological implications.</title>
        <authorList>
            <person name="Wang D."/>
            <person name="Korhonen P.K."/>
            <person name="Gasser R.B."/>
            <person name="Young N.D."/>
        </authorList>
    </citation>
    <scope>NUCLEOTIDE SEQUENCE [LARGE SCALE GENOMIC DNA]</scope>
    <source>
        <strain evidence="1">Cs-k2</strain>
    </source>
</reference>
<proteinExistence type="predicted"/>
<dbReference type="EMBL" id="NIRI02000076">
    <property type="protein sequence ID" value="KAG5441807.1"/>
    <property type="molecule type" value="Genomic_DNA"/>
</dbReference>
<gene>
    <name evidence="1" type="ORF">CSKR_200060</name>
</gene>
<accession>A0A8T1LXE6</accession>
<evidence type="ECO:0000313" key="2">
    <source>
        <dbReference type="Proteomes" id="UP000286415"/>
    </source>
</evidence>
<name>A0A8T1LXE6_CLOSI</name>
<protein>
    <submittedName>
        <fullName evidence="1">Uncharacterized protein</fullName>
    </submittedName>
</protein>
<keyword evidence="2" id="KW-1185">Reference proteome</keyword>
<dbReference type="AlphaFoldDB" id="A0A8T1LXE6"/>
<feature type="non-terminal residue" evidence="1">
    <location>
        <position position="80"/>
    </location>
</feature>
<comment type="caution">
    <text evidence="1">The sequence shown here is derived from an EMBL/GenBank/DDBJ whole genome shotgun (WGS) entry which is preliminary data.</text>
</comment>
<sequence length="80" mass="9137">LCISFFPVFCVPCLRKNALEIVHCFCACSSRFVKIQTNRMVVTHLRRPRIDPSSAHSGEFTDCSVENWETEPGNFPLLSF</sequence>